<comment type="caution">
    <text evidence="16">The sequence shown here is derived from an EMBL/GenBank/DDBJ whole genome shotgun (WGS) entry which is preliminary data.</text>
</comment>
<evidence type="ECO:0000256" key="3">
    <source>
        <dbReference type="ARBA" id="ARBA00022763"/>
    </source>
</evidence>
<dbReference type="InterPro" id="IPR027417">
    <property type="entry name" value="P-loop_NTPase"/>
</dbReference>
<dbReference type="EMBL" id="DVOB01000032">
    <property type="protein sequence ID" value="HIU95345.1"/>
    <property type="molecule type" value="Genomic_DNA"/>
</dbReference>
<dbReference type="Pfam" id="PF13481">
    <property type="entry name" value="AAA_25"/>
    <property type="match status" value="1"/>
</dbReference>
<accession>A0A9D1N5Q7</accession>
<keyword evidence="10 11" id="KW-0234">DNA repair</keyword>
<dbReference type="GO" id="GO:0005829">
    <property type="term" value="C:cytosol"/>
    <property type="evidence" value="ECO:0007669"/>
    <property type="project" value="TreeGrafter"/>
</dbReference>
<dbReference type="GO" id="GO:0008270">
    <property type="term" value="F:zinc ion binding"/>
    <property type="evidence" value="ECO:0007669"/>
    <property type="project" value="UniProtKB-KW"/>
</dbReference>
<feature type="region of interest" description="Disordered" evidence="14">
    <location>
        <begin position="45"/>
        <end position="80"/>
    </location>
</feature>
<reference evidence="16" key="2">
    <citation type="journal article" date="2021" name="PeerJ">
        <title>Extensive microbial diversity within the chicken gut microbiome revealed by metagenomics and culture.</title>
        <authorList>
            <person name="Gilroy R."/>
            <person name="Ravi A."/>
            <person name="Getino M."/>
            <person name="Pursley I."/>
            <person name="Horton D.L."/>
            <person name="Alikhan N.F."/>
            <person name="Baker D."/>
            <person name="Gharbi K."/>
            <person name="Hall N."/>
            <person name="Watson M."/>
            <person name="Adriaenssens E.M."/>
            <person name="Foster-Nyarko E."/>
            <person name="Jarju S."/>
            <person name="Secka A."/>
            <person name="Antonio M."/>
            <person name="Oren A."/>
            <person name="Chaudhuri R.R."/>
            <person name="La Ragione R."/>
            <person name="Hildebrand F."/>
            <person name="Pallen M.J."/>
        </authorList>
    </citation>
    <scope>NUCLEOTIDE SEQUENCE</scope>
    <source>
        <strain evidence="16">ChiSjej4B22-8349</strain>
    </source>
</reference>
<evidence type="ECO:0000256" key="12">
    <source>
        <dbReference type="NCBIfam" id="TIGR00416"/>
    </source>
</evidence>
<dbReference type="InterPro" id="IPR014721">
    <property type="entry name" value="Ribsml_uS5_D2-typ_fold_subgr"/>
</dbReference>
<keyword evidence="2 11" id="KW-0547">Nucleotide-binding</keyword>
<dbReference type="SUPFAM" id="SSF52540">
    <property type="entry name" value="P-loop containing nucleoside triphosphate hydrolases"/>
    <property type="match status" value="1"/>
</dbReference>
<dbReference type="GO" id="GO:0005524">
    <property type="term" value="F:ATP binding"/>
    <property type="evidence" value="ECO:0007669"/>
    <property type="project" value="UniProtKB-UniRule"/>
</dbReference>
<dbReference type="SUPFAM" id="SSF54211">
    <property type="entry name" value="Ribosomal protein S5 domain 2-like"/>
    <property type="match status" value="1"/>
</dbReference>
<keyword evidence="5" id="KW-0378">Hydrolase</keyword>
<evidence type="ECO:0000259" key="15">
    <source>
        <dbReference type="PROSITE" id="PS50162"/>
    </source>
</evidence>
<dbReference type="Gene3D" id="3.30.230.10">
    <property type="match status" value="1"/>
</dbReference>
<evidence type="ECO:0000256" key="7">
    <source>
        <dbReference type="ARBA" id="ARBA00022840"/>
    </source>
</evidence>
<dbReference type="PRINTS" id="PR01874">
    <property type="entry name" value="DNAREPAIRADA"/>
</dbReference>
<evidence type="ECO:0000313" key="17">
    <source>
        <dbReference type="Proteomes" id="UP000824130"/>
    </source>
</evidence>
<dbReference type="Proteomes" id="UP000824130">
    <property type="component" value="Unassembled WGS sequence"/>
</dbReference>
<evidence type="ECO:0000256" key="14">
    <source>
        <dbReference type="SAM" id="MobiDB-lite"/>
    </source>
</evidence>
<name>A0A9D1N5Q7_9FIRM</name>
<evidence type="ECO:0000313" key="16">
    <source>
        <dbReference type="EMBL" id="HIU95345.1"/>
    </source>
</evidence>
<feature type="binding site" evidence="11">
    <location>
        <begin position="126"/>
        <end position="133"/>
    </location>
    <ligand>
        <name>ATP</name>
        <dbReference type="ChEBI" id="CHEBI:30616"/>
    </ligand>
</feature>
<feature type="short sequence motif" description="RadA KNRFG motif" evidence="11">
    <location>
        <begin position="284"/>
        <end position="288"/>
    </location>
</feature>
<comment type="function">
    <text evidence="11">Plays a role in repairing double-strand DNA breaks, probably involving stabilizing or processing branched DNA or blocked replication forks.</text>
</comment>
<evidence type="ECO:0000256" key="4">
    <source>
        <dbReference type="ARBA" id="ARBA00022771"/>
    </source>
</evidence>
<evidence type="ECO:0000256" key="13">
    <source>
        <dbReference type="RuleBase" id="RU003555"/>
    </source>
</evidence>
<dbReference type="SMART" id="SM00382">
    <property type="entry name" value="AAA"/>
    <property type="match status" value="1"/>
</dbReference>
<dbReference type="FunFam" id="3.40.50.300:FF:000050">
    <property type="entry name" value="DNA repair protein RadA"/>
    <property type="match status" value="1"/>
</dbReference>
<feature type="region of interest" description="Lon-protease-like" evidence="11">
    <location>
        <begin position="383"/>
        <end position="497"/>
    </location>
</feature>
<dbReference type="InterPro" id="IPR003593">
    <property type="entry name" value="AAA+_ATPase"/>
</dbReference>
<dbReference type="InterPro" id="IPR020588">
    <property type="entry name" value="RecA_ATP-bd"/>
</dbReference>
<keyword evidence="3 11" id="KW-0227">DNA damage</keyword>
<dbReference type="GO" id="GO:0000725">
    <property type="term" value="P:recombinational repair"/>
    <property type="evidence" value="ECO:0007669"/>
    <property type="project" value="UniProtKB-UniRule"/>
</dbReference>
<keyword evidence="6 13" id="KW-0862">Zinc</keyword>
<keyword evidence="1 11" id="KW-0479">Metal-binding</keyword>
<comment type="domain">
    <text evidence="11">The middle region has homology to RecA with ATPase motifs including the RadA KNRFG motif, while the C-terminus is homologous to Lon protease.</text>
</comment>
<comment type="similarity">
    <text evidence="11 13">Belongs to the RecA family. RadA subfamily.</text>
</comment>
<gene>
    <name evidence="11 16" type="primary">radA</name>
    <name evidence="16" type="ORF">IAD25_01345</name>
</gene>
<dbReference type="HAMAP" id="MF_01498">
    <property type="entry name" value="RadA_bact"/>
    <property type="match status" value="1"/>
</dbReference>
<evidence type="ECO:0000256" key="2">
    <source>
        <dbReference type="ARBA" id="ARBA00022741"/>
    </source>
</evidence>
<protein>
    <recommendedName>
        <fullName evidence="11 12">DNA repair protein RadA</fullName>
    </recommendedName>
</protein>
<keyword evidence="4 13" id="KW-0863">Zinc-finger</keyword>
<dbReference type="InterPro" id="IPR004504">
    <property type="entry name" value="DNA_repair_RadA"/>
</dbReference>
<feature type="domain" description="RecA family profile 1" evidence="15">
    <location>
        <begin position="97"/>
        <end position="247"/>
    </location>
</feature>
<dbReference type="PANTHER" id="PTHR32472:SF10">
    <property type="entry name" value="DNA REPAIR PROTEIN RADA-LIKE PROTEIN"/>
    <property type="match status" value="1"/>
</dbReference>
<keyword evidence="9 11" id="KW-0238">DNA-binding</keyword>
<sequence length="497" mass="53366">MAKKSKTVFVCQECGYESPKWMGQCICGAWNTMVEEKVIDLDVEDKRRRTSGRRGSGTSGAAGAERPGRKTDGDFGTGAAGLSVGKPVKLNQVSSGEKGRIDTGIGELNRVLGGGLVPGSLTLISGEPGIGKSTIIIQAAAHIAAKKGTVLYVSGEESEEQIKMRADRVCGQLPDDLFILAETNIESVSEVCVKLEPEFLIIDSIQTMFSVELESAPGSVSQVRACGNELMRIGKVYNIPVFIVAHVTKSGELAGPRIVEHMVDCVLSFTGDRSHEMRILRAQKNRFGTTSEIGAFEMAEEGLIEIENLSGVLLEEMEKESEGSVVTAVYEGTRPLILEVQALVSPTNIGFARRTTIGVENSRLNMILAVLEKKMGLALINQDVYVNIVGGIRPEGTYTDLAVALAVYSSYKGKVLGSRTVAVGEIGLTGDLRAVQNGEKILKEASRLGFDRVVLPVKNAERLKKAAAEINARRQADGTAAIQLIGIKNIAEIQRLF</sequence>
<dbReference type="NCBIfam" id="TIGR00416">
    <property type="entry name" value="sms"/>
    <property type="match status" value="1"/>
</dbReference>
<dbReference type="GO" id="GO:0003684">
    <property type="term" value="F:damaged DNA binding"/>
    <property type="evidence" value="ECO:0007669"/>
    <property type="project" value="InterPro"/>
</dbReference>
<keyword evidence="7 11" id="KW-0067">ATP-binding</keyword>
<dbReference type="InterPro" id="IPR041166">
    <property type="entry name" value="Rubredoxin_2"/>
</dbReference>
<evidence type="ECO:0000256" key="1">
    <source>
        <dbReference type="ARBA" id="ARBA00022723"/>
    </source>
</evidence>
<evidence type="ECO:0000256" key="11">
    <source>
        <dbReference type="HAMAP-Rule" id="MF_01498"/>
    </source>
</evidence>
<dbReference type="PROSITE" id="PS50162">
    <property type="entry name" value="RECA_2"/>
    <property type="match status" value="1"/>
</dbReference>
<reference evidence="16" key="1">
    <citation type="submission" date="2020-10" db="EMBL/GenBank/DDBJ databases">
        <authorList>
            <person name="Gilroy R."/>
        </authorList>
    </citation>
    <scope>NUCLEOTIDE SEQUENCE</scope>
    <source>
        <strain evidence="16">ChiSjej4B22-8349</strain>
    </source>
</reference>
<dbReference type="AlphaFoldDB" id="A0A9D1N5Q7"/>
<comment type="function">
    <text evidence="13">DNA-dependent ATPase involved in processing of recombination intermediates, plays a role in repairing DNA breaks. Stimulates the branch migration of RecA-mediated strand transfer reactions, allowing the 3' invading strand to extend heteroduplex DNA faster. Binds ssDNA in the presence of ADP but not other nucleotides, has ATPase activity that is stimulated by ssDNA and various branched DNA structures, but inhibited by SSB. Does not have RecA's homology-searching function.</text>
</comment>
<dbReference type="Pfam" id="PF18073">
    <property type="entry name" value="Zn_ribbon_LapB"/>
    <property type="match status" value="1"/>
</dbReference>
<dbReference type="CDD" id="cd01121">
    <property type="entry name" value="RadA_SMS_N"/>
    <property type="match status" value="1"/>
</dbReference>
<dbReference type="PANTHER" id="PTHR32472">
    <property type="entry name" value="DNA REPAIR PROTEIN RADA"/>
    <property type="match status" value="1"/>
</dbReference>
<dbReference type="GO" id="GO:0140664">
    <property type="term" value="F:ATP-dependent DNA damage sensor activity"/>
    <property type="evidence" value="ECO:0007669"/>
    <property type="project" value="InterPro"/>
</dbReference>
<organism evidence="16 17">
    <name type="scientific">Candidatus Allocopromorpha excrementipullorum</name>
    <dbReference type="NCBI Taxonomy" id="2840743"/>
    <lineage>
        <taxon>Bacteria</taxon>
        <taxon>Bacillati</taxon>
        <taxon>Bacillota</taxon>
        <taxon>Clostridia</taxon>
        <taxon>Eubacteriales</taxon>
        <taxon>Eubacteriaceae</taxon>
        <taxon>Eubacteriaceae incertae sedis</taxon>
        <taxon>Candidatus Allocopromorpha</taxon>
    </lineage>
</organism>
<evidence type="ECO:0000256" key="10">
    <source>
        <dbReference type="ARBA" id="ARBA00023204"/>
    </source>
</evidence>
<dbReference type="Gene3D" id="3.40.50.300">
    <property type="entry name" value="P-loop containing nucleotide triphosphate hydrolases"/>
    <property type="match status" value="1"/>
</dbReference>
<evidence type="ECO:0000256" key="6">
    <source>
        <dbReference type="ARBA" id="ARBA00022833"/>
    </source>
</evidence>
<keyword evidence="8 11" id="KW-0346">Stress response</keyword>
<dbReference type="GO" id="GO:0016787">
    <property type="term" value="F:hydrolase activity"/>
    <property type="evidence" value="ECO:0007669"/>
    <property type="project" value="UniProtKB-KW"/>
</dbReference>
<evidence type="ECO:0000256" key="8">
    <source>
        <dbReference type="ARBA" id="ARBA00023016"/>
    </source>
</evidence>
<proteinExistence type="inferred from homology"/>
<evidence type="ECO:0000256" key="5">
    <source>
        <dbReference type="ARBA" id="ARBA00022801"/>
    </source>
</evidence>
<dbReference type="InterPro" id="IPR020568">
    <property type="entry name" value="Ribosomal_Su5_D2-typ_SF"/>
</dbReference>
<dbReference type="Pfam" id="PF13541">
    <property type="entry name" value="ChlI"/>
    <property type="match status" value="1"/>
</dbReference>
<evidence type="ECO:0000256" key="9">
    <source>
        <dbReference type="ARBA" id="ARBA00023125"/>
    </source>
</evidence>